<dbReference type="GeneID" id="3640296"/>
<dbReference type="GO" id="GO:0000981">
    <property type="term" value="F:DNA-binding transcription factor activity, RNA polymerase II-specific"/>
    <property type="evidence" value="ECO:0007669"/>
    <property type="project" value="InterPro"/>
</dbReference>
<dbReference type="VEuPathDB" id="FungiDB:C6_03610W_A"/>
<evidence type="ECO:0000313" key="12">
    <source>
        <dbReference type="Proteomes" id="UP000000559"/>
    </source>
</evidence>
<dbReference type="InterPro" id="IPR001138">
    <property type="entry name" value="Zn2Cys6_DnaBD"/>
</dbReference>
<evidence type="ECO:0000256" key="7">
    <source>
        <dbReference type="ARBA" id="ARBA00023242"/>
    </source>
</evidence>
<evidence type="ECO:0000256" key="2">
    <source>
        <dbReference type="ARBA" id="ARBA00022723"/>
    </source>
</evidence>
<dbReference type="RefSeq" id="XP_718067.2">
    <property type="nucleotide sequence ID" value="XM_712974.2"/>
</dbReference>
<organism evidence="11 12">
    <name type="scientific">Candida albicans (strain SC5314 / ATCC MYA-2876)</name>
    <name type="common">Yeast</name>
    <dbReference type="NCBI Taxonomy" id="237561"/>
    <lineage>
        <taxon>Eukaryota</taxon>
        <taxon>Fungi</taxon>
        <taxon>Dikarya</taxon>
        <taxon>Ascomycota</taxon>
        <taxon>Saccharomycotina</taxon>
        <taxon>Pichiomycetes</taxon>
        <taxon>Debaryomycetaceae</taxon>
        <taxon>Candida/Lodderomyces clade</taxon>
        <taxon>Candida</taxon>
    </lineage>
</organism>
<dbReference type="PROSITE" id="PS00463">
    <property type="entry name" value="ZN2_CY6_FUNGAL_1"/>
    <property type="match status" value="1"/>
</dbReference>
<keyword evidence="4" id="KW-0805">Transcription regulation</keyword>
<feature type="domain" description="Zn(2)-C6 fungal-type" evidence="9">
    <location>
        <begin position="12"/>
        <end position="41"/>
    </location>
</feature>
<dbReference type="GO" id="GO:0009267">
    <property type="term" value="P:cellular response to starvation"/>
    <property type="evidence" value="ECO:0000315"/>
    <property type="project" value="CGD"/>
</dbReference>
<protein>
    <submittedName>
        <fullName evidence="11">Fgr17p</fullName>
    </submittedName>
</protein>
<dbReference type="CDD" id="cd00067">
    <property type="entry name" value="GAL4"/>
    <property type="match status" value="1"/>
</dbReference>
<keyword evidence="5" id="KW-0238">DNA-binding</keyword>
<evidence type="ECO:0000256" key="4">
    <source>
        <dbReference type="ARBA" id="ARBA00023015"/>
    </source>
</evidence>
<proteinExistence type="predicted"/>
<evidence type="ECO:0000256" key="5">
    <source>
        <dbReference type="ARBA" id="ARBA00023125"/>
    </source>
</evidence>
<dbReference type="InterPro" id="IPR051615">
    <property type="entry name" value="Transcr_Regulatory_Elem"/>
</dbReference>
<dbReference type="GO" id="GO:0036170">
    <property type="term" value="P:filamentous growth of a population of unicellular organisms in response to starvation"/>
    <property type="evidence" value="ECO:0000315"/>
    <property type="project" value="CGD"/>
</dbReference>
<dbReference type="CDD" id="cd12148">
    <property type="entry name" value="fungal_TF_MHR"/>
    <property type="match status" value="1"/>
</dbReference>
<reference evidence="11 12" key="2">
    <citation type="journal article" date="2007" name="Genome Biol.">
        <title>Assembly of the Candida albicans genome into sixteen supercontigs aligned on the eight chromosomes.</title>
        <authorList>
            <person name="van het Hoog M."/>
            <person name="Rast T.J."/>
            <person name="Martchenko M."/>
            <person name="Grindle S."/>
            <person name="Dignard D."/>
            <person name="Hogues H."/>
            <person name="Cuomo C."/>
            <person name="Berriman M."/>
            <person name="Scherer S."/>
            <person name="Magee B.B."/>
            <person name="Whiteway M."/>
            <person name="Chibana H."/>
            <person name="Nantel A."/>
            <person name="Magee P.T."/>
        </authorList>
    </citation>
    <scope>GENOME REANNOTATION</scope>
    <source>
        <strain evidence="12">SC5314 / ATCC MYA-2876</strain>
    </source>
</reference>
<keyword evidence="12" id="KW-1185">Reference proteome</keyword>
<evidence type="ECO:0000313" key="11">
    <source>
        <dbReference type="EMBL" id="AOW30290.1"/>
    </source>
</evidence>
<dbReference type="STRING" id="237561.A0A1D8PQ80"/>
<dbReference type="InParanoid" id="A0A1D8PQ80"/>
<dbReference type="InterPro" id="IPR036864">
    <property type="entry name" value="Zn2-C6_fun-type_DNA-bd_sf"/>
</dbReference>
<evidence type="ECO:0000259" key="9">
    <source>
        <dbReference type="PROSITE" id="PS50048"/>
    </source>
</evidence>
<dbReference type="AlphaFoldDB" id="A0A1D8PQ80"/>
<keyword evidence="2" id="KW-0479">Metal-binding</keyword>
<dbReference type="GO" id="GO:0030447">
    <property type="term" value="P:filamentous growth"/>
    <property type="evidence" value="ECO:0000315"/>
    <property type="project" value="CGD"/>
</dbReference>
<dbReference type="KEGG" id="cal:CAALFM_C603610WA"/>
<dbReference type="Pfam" id="PF04082">
    <property type="entry name" value="Fungal_trans"/>
    <property type="match status" value="1"/>
</dbReference>
<reference evidence="11 12" key="3">
    <citation type="journal article" date="2013" name="Genome Biol.">
        <title>Assembly of a phased diploid Candida albicans genome facilitates allele-specific measurements and provides a simple model for repeat and indel structure.</title>
        <authorList>
            <person name="Muzzey D."/>
            <person name="Schwartz K."/>
            <person name="Weissman J.S."/>
            <person name="Sherlock G."/>
        </authorList>
    </citation>
    <scope>NUCLEOTIDE SEQUENCE [LARGE SCALE GENOMIC DNA]</scope>
    <source>
        <strain evidence="12">SC5314 / ATCC MYA-2876</strain>
    </source>
</reference>
<dbReference type="Pfam" id="PF00172">
    <property type="entry name" value="Zn_clus"/>
    <property type="match status" value="1"/>
</dbReference>
<dbReference type="CGD" id="CAL0000179987">
    <property type="gene designation" value="FGR17"/>
</dbReference>
<dbReference type="EMBL" id="CP017628">
    <property type="protein sequence ID" value="AOW30290.1"/>
    <property type="molecule type" value="Genomic_DNA"/>
</dbReference>
<dbReference type="Gene3D" id="4.10.240.10">
    <property type="entry name" value="Zn(2)-C6 fungal-type DNA-binding domain"/>
    <property type="match status" value="1"/>
</dbReference>
<evidence type="ECO:0000256" key="6">
    <source>
        <dbReference type="ARBA" id="ARBA00023163"/>
    </source>
</evidence>
<dbReference type="GO" id="GO:0005634">
    <property type="term" value="C:nucleus"/>
    <property type="evidence" value="ECO:0007669"/>
    <property type="project" value="UniProtKB-SubCell"/>
</dbReference>
<dbReference type="GO" id="GO:0070783">
    <property type="term" value="P:growth of unicellular organism as a thread of attached cells"/>
    <property type="evidence" value="ECO:0000315"/>
    <property type="project" value="CGD"/>
</dbReference>
<reference evidence="11 12" key="1">
    <citation type="journal article" date="2004" name="Proc. Natl. Acad. Sci. U.S.A.">
        <title>The diploid genome sequence of Candida albicans.</title>
        <authorList>
            <person name="Jones T."/>
            <person name="Federspiel N.A."/>
            <person name="Chibana H."/>
            <person name="Dungan J."/>
            <person name="Kalman S."/>
            <person name="Magee B.B."/>
            <person name="Newport G."/>
            <person name="Thorstenson Y.R."/>
            <person name="Agabian N."/>
            <person name="Magee P.T."/>
            <person name="Davis R.W."/>
            <person name="Scherer S."/>
        </authorList>
    </citation>
    <scope>NUCLEOTIDE SEQUENCE [LARGE SCALE GENOMIC DNA]</scope>
    <source>
        <strain evidence="12">SC5314 / ATCC MYA-2876</strain>
    </source>
</reference>
<keyword evidence="7" id="KW-0539">Nucleus</keyword>
<dbReference type="InterPro" id="IPR007219">
    <property type="entry name" value="XnlR_reg_dom"/>
</dbReference>
<keyword evidence="3" id="KW-0862">Zinc</keyword>
<dbReference type="GO" id="GO:0036180">
    <property type="term" value="P:filamentous growth of a population of unicellular organisms in response to biotic stimulus"/>
    <property type="evidence" value="ECO:0000315"/>
    <property type="project" value="CGD"/>
</dbReference>
<evidence type="ECO:0000313" key="10">
    <source>
        <dbReference type="CGD" id="CAL0000179987"/>
    </source>
</evidence>
<name>A0A1D8PQ80_CANAL</name>
<sequence>MSSKSRSYVSIACDNCRKRRRKCNGELPCHYCSGKNKPCVYDKTKDKRRRRVDLVYVDYLEHKYNNLLNFVKRIRSTTKDERLRAQCNEMLANNDPKFIDNKDLGLSNDESTHNNQSDKQQKEIIQLDNPMDELVSMKWELKFDESGNTKFLGPPVRQVDRCLVKDSMVAMEDPERVSYFNETVLADTEFMKELINTFFQNLLPFNLVLEEINVDEITREITSMTGKRSCYEAVSCLHLLALAILAYGFSILPKDHPYFQNLNGWNPFLSIVERSLFKLLRKSSHTTTGNLIDHSHIVYTILIITILHLGNYDESQAWVYSSILCSQIQHVGWNVSTDYPSESNDLSKFRSKLFWNCLVVEKISASMFGRSSPINFRQLLTDFYTSETKDINELVFQFNSKLWFIYDKFMGQVYSFHFNTQNKMLYKKVLMTATQSFQDFQGFMNQYLPLNETNLDNQNIILLHLTFHVFLLLIIRPYMKMPEIAGSIFQKSISITEQCYILINQYNSKFGNGVTTGWYNCHYGFLLYQVSVFLLCAIPVHDSVGPPGQHNVLIQRLHLFLQCLKNGSKYLPVYNVYYQTLLNIFNNMTLDEEISILVRQAYENESIEVKTSSVEKEDLVLDFDQDWQSYVNSLNLELNQDVYSYLEEGILDML</sequence>
<dbReference type="GO" id="GO:0070785">
    <property type="term" value="P:negative regulation of growth of unicellular organism as a thread of attached cells"/>
    <property type="evidence" value="ECO:0000315"/>
    <property type="project" value="CGD"/>
</dbReference>
<accession>A0A1D8PQ80</accession>
<keyword evidence="6" id="KW-0804">Transcription</keyword>
<dbReference type="SUPFAM" id="SSF57701">
    <property type="entry name" value="Zn2/Cys6 DNA-binding domain"/>
    <property type="match status" value="1"/>
</dbReference>
<dbReference type="PANTHER" id="PTHR31313:SF81">
    <property type="entry name" value="TY1 ENHANCER ACTIVATOR"/>
    <property type="match status" value="1"/>
</dbReference>
<comment type="subcellular location">
    <subcellularLocation>
        <location evidence="1">Nucleus</location>
    </subcellularLocation>
</comment>
<dbReference type="OrthoDB" id="2428527at2759"/>
<dbReference type="PROSITE" id="PS50048">
    <property type="entry name" value="ZN2_CY6_FUNGAL_2"/>
    <property type="match status" value="1"/>
</dbReference>
<dbReference type="GO" id="GO:0003677">
    <property type="term" value="F:DNA binding"/>
    <property type="evidence" value="ECO:0007669"/>
    <property type="project" value="UniProtKB-KW"/>
</dbReference>
<dbReference type="GO" id="GO:0006351">
    <property type="term" value="P:DNA-templated transcription"/>
    <property type="evidence" value="ECO:0007669"/>
    <property type="project" value="InterPro"/>
</dbReference>
<gene>
    <name evidence="10 11" type="primary">FGR17</name>
    <name evidence="11" type="ordered locus">CAALFM_C603610WA</name>
    <name evidence="10" type="ordered locus">orf19.13151</name>
</gene>
<dbReference type="Proteomes" id="UP000000559">
    <property type="component" value="Chromosome 6"/>
</dbReference>
<dbReference type="SMART" id="SM00906">
    <property type="entry name" value="Fungal_trans"/>
    <property type="match status" value="1"/>
</dbReference>
<dbReference type="PANTHER" id="PTHR31313">
    <property type="entry name" value="TY1 ENHANCER ACTIVATOR"/>
    <property type="match status" value="1"/>
</dbReference>
<dbReference type="SMART" id="SM00066">
    <property type="entry name" value="GAL4"/>
    <property type="match status" value="1"/>
</dbReference>
<evidence type="ECO:0000256" key="1">
    <source>
        <dbReference type="ARBA" id="ARBA00004123"/>
    </source>
</evidence>
<evidence type="ECO:0000256" key="3">
    <source>
        <dbReference type="ARBA" id="ARBA00022833"/>
    </source>
</evidence>
<dbReference type="GO" id="GO:0008270">
    <property type="term" value="F:zinc ion binding"/>
    <property type="evidence" value="ECO:0007669"/>
    <property type="project" value="InterPro"/>
</dbReference>
<feature type="region of interest" description="Disordered" evidence="8">
    <location>
        <begin position="102"/>
        <end position="121"/>
    </location>
</feature>
<evidence type="ECO:0000256" key="8">
    <source>
        <dbReference type="SAM" id="MobiDB-lite"/>
    </source>
</evidence>